<sequence length="226" mass="23702">MSGRSYFVTGTDTGVGKTLVASALIHLHAARGVRAGGMKPVASGAFLQDGVWCNEDVQALQAAANVDLPLHQVNPYLLRQATAPHIAAAEEGVQIALDHLALCHAQLQSTCDFLIVEGAGGFMVPLDADHNSDDLVARLGLPVILVVGIRLGCINHALLSALAIRARGLRLAGWVANHIDAQEAQAGAMVNTLVQRLQAPLLGRLPWSPDMTAAQVAGLLTWPDPS</sequence>
<comment type="caution">
    <text evidence="9">The sequence shown here is derived from an EMBL/GenBank/DDBJ whole genome shotgun (WGS) entry which is preliminary data.</text>
</comment>
<reference evidence="9" key="1">
    <citation type="submission" date="2023-02" db="EMBL/GenBank/DDBJ databases">
        <title>Description of Herbaspirillum huttiense subsp. nephrolepsisexaltata and Herbaspirillum huttiense subsp. lycopersicon.</title>
        <authorList>
            <person name="Poudel M."/>
            <person name="Sharma A."/>
            <person name="Goss E."/>
            <person name="Tapia J.H."/>
            <person name="Harmon C.M."/>
            <person name="Jones J.B."/>
        </authorList>
    </citation>
    <scope>NUCLEOTIDE SEQUENCE</scope>
    <source>
        <strain evidence="9">NC40101</strain>
    </source>
</reference>
<keyword evidence="3 8" id="KW-0479">Metal-binding</keyword>
<keyword evidence="4 8" id="KW-0547">Nucleotide-binding</keyword>
<feature type="binding site" evidence="8">
    <location>
        <position position="43"/>
    </location>
    <ligand>
        <name>substrate</name>
    </ligand>
</feature>
<dbReference type="NCBIfam" id="TIGR00347">
    <property type="entry name" value="bioD"/>
    <property type="match status" value="1"/>
</dbReference>
<keyword evidence="6 8" id="KW-0067">ATP-binding</keyword>
<accession>A0AAE4K4I8</accession>
<dbReference type="GO" id="GO:0004141">
    <property type="term" value="F:dethiobiotin synthase activity"/>
    <property type="evidence" value="ECO:0007669"/>
    <property type="project" value="UniProtKB-UniRule"/>
</dbReference>
<keyword evidence="5 8" id="KW-0093">Biotin biosynthesis</keyword>
<feature type="active site" evidence="8">
    <location>
        <position position="39"/>
    </location>
</feature>
<feature type="binding site" evidence="8">
    <location>
        <begin position="14"/>
        <end position="19"/>
    </location>
    <ligand>
        <name>ATP</name>
        <dbReference type="ChEBI" id="CHEBI:30616"/>
    </ligand>
</feature>
<keyword evidence="7 8" id="KW-0460">Magnesium</keyword>
<dbReference type="GO" id="GO:0005524">
    <property type="term" value="F:ATP binding"/>
    <property type="evidence" value="ECO:0007669"/>
    <property type="project" value="UniProtKB-UniRule"/>
</dbReference>
<proteinExistence type="inferred from homology"/>
<dbReference type="InterPro" id="IPR027417">
    <property type="entry name" value="P-loop_NTPase"/>
</dbReference>
<comment type="function">
    <text evidence="8">Catalyzes a mechanistically unusual reaction, the ATP-dependent insertion of CO2 between the N7 and N8 nitrogen atoms of 7,8-diaminopelargonic acid (DAPA, also called 7,8-diammoniononanoate) to form a ureido ring.</text>
</comment>
<dbReference type="RefSeq" id="WP_310837763.1">
    <property type="nucleotide sequence ID" value="NZ_JAVLSM010000008.1"/>
</dbReference>
<comment type="catalytic activity">
    <reaction evidence="8">
        <text>(7R,8S)-7,8-diammoniononanoate + CO2 + ATP = (4R,5S)-dethiobiotin + ADP + phosphate + 3 H(+)</text>
        <dbReference type="Rhea" id="RHEA:15805"/>
        <dbReference type="ChEBI" id="CHEBI:15378"/>
        <dbReference type="ChEBI" id="CHEBI:16526"/>
        <dbReference type="ChEBI" id="CHEBI:30616"/>
        <dbReference type="ChEBI" id="CHEBI:43474"/>
        <dbReference type="ChEBI" id="CHEBI:149469"/>
        <dbReference type="ChEBI" id="CHEBI:149473"/>
        <dbReference type="ChEBI" id="CHEBI:456216"/>
        <dbReference type="EC" id="6.3.3.3"/>
    </reaction>
</comment>
<evidence type="ECO:0000256" key="4">
    <source>
        <dbReference type="ARBA" id="ARBA00022741"/>
    </source>
</evidence>
<evidence type="ECO:0000256" key="6">
    <source>
        <dbReference type="ARBA" id="ARBA00022840"/>
    </source>
</evidence>
<comment type="subunit">
    <text evidence="8">Homodimer.</text>
</comment>
<dbReference type="EC" id="6.3.3.3" evidence="8"/>
<dbReference type="FunFam" id="3.40.50.300:FF:000292">
    <property type="entry name" value="ATP-dependent dethiobiotin synthetase BioD"/>
    <property type="match status" value="1"/>
</dbReference>
<comment type="caution">
    <text evidence="8">Lacks conserved residue(s) required for the propagation of feature annotation.</text>
</comment>
<evidence type="ECO:0000256" key="5">
    <source>
        <dbReference type="ARBA" id="ARBA00022756"/>
    </source>
</evidence>
<dbReference type="CDD" id="cd03109">
    <property type="entry name" value="DTBS"/>
    <property type="match status" value="1"/>
</dbReference>
<feature type="binding site" evidence="8">
    <location>
        <position position="18"/>
    </location>
    <ligand>
        <name>Mg(2+)</name>
        <dbReference type="ChEBI" id="CHEBI:18420"/>
    </ligand>
</feature>
<comment type="similarity">
    <text evidence="8">Belongs to the dethiobiotin synthetase family.</text>
</comment>
<comment type="pathway">
    <text evidence="8">Cofactor biosynthesis; biotin biosynthesis; biotin from 7,8-diaminononanoate: step 1/2.</text>
</comment>
<gene>
    <name evidence="8 9" type="primary">bioD</name>
    <name evidence="9" type="ORF">RJN63_15005</name>
</gene>
<comment type="cofactor">
    <cofactor evidence="8">
        <name>Mg(2+)</name>
        <dbReference type="ChEBI" id="CHEBI:18420"/>
    </cofactor>
</comment>
<feature type="binding site" evidence="8">
    <location>
        <begin position="206"/>
        <end position="208"/>
    </location>
    <ligand>
        <name>ATP</name>
        <dbReference type="ChEBI" id="CHEBI:30616"/>
    </ligand>
</feature>
<dbReference type="AlphaFoldDB" id="A0AAE4K4I8"/>
<evidence type="ECO:0000256" key="7">
    <source>
        <dbReference type="ARBA" id="ARBA00022842"/>
    </source>
</evidence>
<dbReference type="InterPro" id="IPR004472">
    <property type="entry name" value="DTB_synth_BioD"/>
</dbReference>
<evidence type="ECO:0000313" key="9">
    <source>
        <dbReference type="EMBL" id="MDT0338152.1"/>
    </source>
</evidence>
<keyword evidence="1 8" id="KW-0963">Cytoplasm</keyword>
<organism evidence="9">
    <name type="scientific">Herbaspirillum huttiense subsp. nephrolepidis</name>
    <dbReference type="NCBI Taxonomy" id="3075126"/>
    <lineage>
        <taxon>Bacteria</taxon>
        <taxon>Pseudomonadati</taxon>
        <taxon>Pseudomonadota</taxon>
        <taxon>Betaproteobacteria</taxon>
        <taxon>Burkholderiales</taxon>
        <taxon>Oxalobacteraceae</taxon>
        <taxon>Herbaspirillum</taxon>
    </lineage>
</organism>
<dbReference type="GO" id="GO:0000287">
    <property type="term" value="F:magnesium ion binding"/>
    <property type="evidence" value="ECO:0007669"/>
    <property type="project" value="UniProtKB-UniRule"/>
</dbReference>
<dbReference type="PIRSF" id="PIRSF006755">
    <property type="entry name" value="DTB_synth"/>
    <property type="match status" value="1"/>
</dbReference>
<feature type="binding site" evidence="8">
    <location>
        <begin position="117"/>
        <end position="120"/>
    </location>
    <ligand>
        <name>ATP</name>
        <dbReference type="ChEBI" id="CHEBI:30616"/>
    </ligand>
</feature>
<dbReference type="SUPFAM" id="SSF52540">
    <property type="entry name" value="P-loop containing nucleoside triphosphate hydrolases"/>
    <property type="match status" value="1"/>
</dbReference>
<dbReference type="GO" id="GO:0005829">
    <property type="term" value="C:cytosol"/>
    <property type="evidence" value="ECO:0007669"/>
    <property type="project" value="TreeGrafter"/>
</dbReference>
<evidence type="ECO:0000256" key="2">
    <source>
        <dbReference type="ARBA" id="ARBA00022598"/>
    </source>
</evidence>
<evidence type="ECO:0000256" key="3">
    <source>
        <dbReference type="ARBA" id="ARBA00022723"/>
    </source>
</evidence>
<dbReference type="EMBL" id="JAVRAA010000007">
    <property type="protein sequence ID" value="MDT0338152.1"/>
    <property type="molecule type" value="Genomic_DNA"/>
</dbReference>
<keyword evidence="2 8" id="KW-0436">Ligase</keyword>
<dbReference type="PANTHER" id="PTHR43210">
    <property type="entry name" value="DETHIOBIOTIN SYNTHETASE"/>
    <property type="match status" value="1"/>
</dbReference>
<feature type="binding site" evidence="8">
    <location>
        <begin position="177"/>
        <end position="178"/>
    </location>
    <ligand>
        <name>ATP</name>
        <dbReference type="ChEBI" id="CHEBI:30616"/>
    </ligand>
</feature>
<evidence type="ECO:0000256" key="8">
    <source>
        <dbReference type="HAMAP-Rule" id="MF_00336"/>
    </source>
</evidence>
<feature type="binding site" evidence="8">
    <location>
        <position position="56"/>
    </location>
    <ligand>
        <name>Mg(2+)</name>
        <dbReference type="ChEBI" id="CHEBI:18420"/>
    </ligand>
</feature>
<dbReference type="GO" id="GO:0009102">
    <property type="term" value="P:biotin biosynthetic process"/>
    <property type="evidence" value="ECO:0007669"/>
    <property type="project" value="UniProtKB-UniRule"/>
</dbReference>
<dbReference type="HAMAP" id="MF_00336">
    <property type="entry name" value="BioD"/>
    <property type="match status" value="1"/>
</dbReference>
<name>A0AAE4K4I8_9BURK</name>
<dbReference type="Gene3D" id="3.40.50.300">
    <property type="entry name" value="P-loop containing nucleotide triphosphate hydrolases"/>
    <property type="match status" value="1"/>
</dbReference>
<feature type="binding site" evidence="8">
    <location>
        <position position="56"/>
    </location>
    <ligand>
        <name>ATP</name>
        <dbReference type="ChEBI" id="CHEBI:30616"/>
    </ligand>
</feature>
<dbReference type="Pfam" id="PF13500">
    <property type="entry name" value="AAA_26"/>
    <property type="match status" value="1"/>
</dbReference>
<comment type="subcellular location">
    <subcellularLocation>
        <location evidence="8">Cytoplasm</location>
    </subcellularLocation>
</comment>
<protein>
    <recommendedName>
        <fullName evidence="8">ATP-dependent dethiobiotin synthetase BioD</fullName>
        <ecNumber evidence="8">6.3.3.3</ecNumber>
    </recommendedName>
    <alternativeName>
        <fullName evidence="8">DTB synthetase</fullName>
        <shortName evidence="8">DTBS</shortName>
    </alternativeName>
    <alternativeName>
        <fullName evidence="8">Dethiobiotin synthase</fullName>
    </alternativeName>
</protein>
<evidence type="ECO:0000256" key="1">
    <source>
        <dbReference type="ARBA" id="ARBA00022490"/>
    </source>
</evidence>
<feature type="binding site" evidence="8">
    <location>
        <position position="117"/>
    </location>
    <ligand>
        <name>Mg(2+)</name>
        <dbReference type="ChEBI" id="CHEBI:18420"/>
    </ligand>
</feature>
<dbReference type="GO" id="GO:0042803">
    <property type="term" value="F:protein homodimerization activity"/>
    <property type="evidence" value="ECO:0007669"/>
    <property type="project" value="UniProtKB-ARBA"/>
</dbReference>
<dbReference type="PANTHER" id="PTHR43210:SF5">
    <property type="entry name" value="DETHIOBIOTIN SYNTHETASE"/>
    <property type="match status" value="1"/>
</dbReference>